<feature type="transmembrane region" description="Helical" evidence="6">
    <location>
        <begin position="18"/>
        <end position="34"/>
    </location>
</feature>
<keyword evidence="3 6" id="KW-0812">Transmembrane</keyword>
<dbReference type="InterPro" id="IPR000515">
    <property type="entry name" value="MetI-like"/>
</dbReference>
<keyword evidence="2 6" id="KW-0813">Transport</keyword>
<feature type="transmembrane region" description="Helical" evidence="6">
    <location>
        <begin position="65"/>
        <end position="88"/>
    </location>
</feature>
<dbReference type="InterPro" id="IPR051204">
    <property type="entry name" value="ABC_transp_perm/SBD"/>
</dbReference>
<comment type="similarity">
    <text evidence="6">Belongs to the binding-protein-dependent transport system permease family.</text>
</comment>
<dbReference type="GO" id="GO:0005886">
    <property type="term" value="C:plasma membrane"/>
    <property type="evidence" value="ECO:0007669"/>
    <property type="project" value="UniProtKB-SubCell"/>
</dbReference>
<dbReference type="PROSITE" id="PS50928">
    <property type="entry name" value="ABC_TM1"/>
    <property type="match status" value="1"/>
</dbReference>
<sequence length="255" mass="26396">MSVPRARPLGQSAPLDRLIAPALAWAALLGLFAYDDLWRQALSALFPGQTPLFERQTLLKLALEHLAITGTALLAVLLVGLPLAVWAARPSGAAFRPLVENLVTVGQTFPPVAVLALALPFVGFGSGGAVLALFLYGLLPVVRNTLEGLAAVPQDVLEAASGMGYSPLQRLWRVEIPLAFPVILSGVRAGAVLILATATVAPLIGGGGLGVPIVAGLAVSNLAFVTEGAVAVALLAVLLDWTFARLEAALTPWRA</sequence>
<evidence type="ECO:0000256" key="1">
    <source>
        <dbReference type="ARBA" id="ARBA00004141"/>
    </source>
</evidence>
<keyword evidence="9" id="KW-1185">Reference proteome</keyword>
<dbReference type="RefSeq" id="WP_245971712.1">
    <property type="nucleotide sequence ID" value="NZ_QXDL01000323.1"/>
</dbReference>
<gene>
    <name evidence="8" type="primary">yehW</name>
    <name evidence="8" type="ORF">Mterra_03893</name>
</gene>
<keyword evidence="4 6" id="KW-1133">Transmembrane helix</keyword>
<evidence type="ECO:0000256" key="6">
    <source>
        <dbReference type="RuleBase" id="RU363032"/>
    </source>
</evidence>
<organism evidence="8 9">
    <name type="scientific">Calidithermus terrae</name>
    <dbReference type="NCBI Taxonomy" id="1408545"/>
    <lineage>
        <taxon>Bacteria</taxon>
        <taxon>Thermotogati</taxon>
        <taxon>Deinococcota</taxon>
        <taxon>Deinococci</taxon>
        <taxon>Thermales</taxon>
        <taxon>Thermaceae</taxon>
        <taxon>Calidithermus</taxon>
    </lineage>
</organism>
<dbReference type="CDD" id="cd06261">
    <property type="entry name" value="TM_PBP2"/>
    <property type="match status" value="1"/>
</dbReference>
<dbReference type="SUPFAM" id="SSF161098">
    <property type="entry name" value="MetI-like"/>
    <property type="match status" value="1"/>
</dbReference>
<dbReference type="PANTHER" id="PTHR30177">
    <property type="entry name" value="GLYCINE BETAINE/L-PROLINE TRANSPORT SYSTEM PERMEASE PROTEIN PROW"/>
    <property type="match status" value="1"/>
</dbReference>
<dbReference type="EMBL" id="QXDL01000323">
    <property type="protein sequence ID" value="RIH76297.1"/>
    <property type="molecule type" value="Genomic_DNA"/>
</dbReference>
<evidence type="ECO:0000259" key="7">
    <source>
        <dbReference type="PROSITE" id="PS50928"/>
    </source>
</evidence>
<feature type="domain" description="ABC transmembrane type-1" evidence="7">
    <location>
        <begin position="62"/>
        <end position="243"/>
    </location>
</feature>
<evidence type="ECO:0000256" key="5">
    <source>
        <dbReference type="ARBA" id="ARBA00023136"/>
    </source>
</evidence>
<feature type="transmembrane region" description="Helical" evidence="6">
    <location>
        <begin position="213"/>
        <end position="239"/>
    </location>
</feature>
<accession>A0A399DW50</accession>
<dbReference type="FunFam" id="1.10.3720.10:FF:000001">
    <property type="entry name" value="Glycine betaine ABC transporter, permease"/>
    <property type="match status" value="1"/>
</dbReference>
<evidence type="ECO:0000313" key="9">
    <source>
        <dbReference type="Proteomes" id="UP000265715"/>
    </source>
</evidence>
<proteinExistence type="inferred from homology"/>
<dbReference type="AlphaFoldDB" id="A0A399DW50"/>
<dbReference type="Proteomes" id="UP000265715">
    <property type="component" value="Unassembled WGS sequence"/>
</dbReference>
<comment type="subcellular location">
    <subcellularLocation>
        <location evidence="6">Cell membrane</location>
        <topology evidence="6">Multi-pass membrane protein</topology>
    </subcellularLocation>
    <subcellularLocation>
        <location evidence="1">Membrane</location>
        <topology evidence="1">Multi-pass membrane protein</topology>
    </subcellularLocation>
</comment>
<name>A0A399DW50_9DEIN</name>
<evidence type="ECO:0000256" key="3">
    <source>
        <dbReference type="ARBA" id="ARBA00022692"/>
    </source>
</evidence>
<reference evidence="8 9" key="1">
    <citation type="submission" date="2018-08" db="EMBL/GenBank/DDBJ databases">
        <title>Meiothermus terrae DSM 26712 genome sequencing project.</title>
        <authorList>
            <person name="Da Costa M.S."/>
            <person name="Albuquerque L."/>
            <person name="Raposo P."/>
            <person name="Froufe H.J.C."/>
            <person name="Barroso C.S."/>
            <person name="Egas C."/>
        </authorList>
    </citation>
    <scope>NUCLEOTIDE SEQUENCE [LARGE SCALE GENOMIC DNA]</scope>
    <source>
        <strain evidence="8 9">DSM 26712</strain>
    </source>
</reference>
<comment type="caution">
    <text evidence="8">The sequence shown here is derived from an EMBL/GenBank/DDBJ whole genome shotgun (WGS) entry which is preliminary data.</text>
</comment>
<dbReference type="GO" id="GO:0055085">
    <property type="term" value="P:transmembrane transport"/>
    <property type="evidence" value="ECO:0007669"/>
    <property type="project" value="InterPro"/>
</dbReference>
<dbReference type="Gene3D" id="1.10.3720.10">
    <property type="entry name" value="MetI-like"/>
    <property type="match status" value="1"/>
</dbReference>
<dbReference type="InterPro" id="IPR035906">
    <property type="entry name" value="MetI-like_sf"/>
</dbReference>
<evidence type="ECO:0000256" key="2">
    <source>
        <dbReference type="ARBA" id="ARBA00022448"/>
    </source>
</evidence>
<dbReference type="Pfam" id="PF00528">
    <property type="entry name" value="BPD_transp_1"/>
    <property type="match status" value="1"/>
</dbReference>
<feature type="transmembrane region" description="Helical" evidence="6">
    <location>
        <begin position="108"/>
        <end position="136"/>
    </location>
</feature>
<evidence type="ECO:0000256" key="4">
    <source>
        <dbReference type="ARBA" id="ARBA00022989"/>
    </source>
</evidence>
<dbReference type="PANTHER" id="PTHR30177:SF32">
    <property type="entry name" value="GLYCINE BETAINE UPTAKE SYSTEM PERMEASE PROTEIN YEHW"/>
    <property type="match status" value="1"/>
</dbReference>
<keyword evidence="5 6" id="KW-0472">Membrane</keyword>
<protein>
    <submittedName>
        <fullName evidence="8">Glycine betaine uptake system permease protein YehW</fullName>
    </submittedName>
</protein>
<evidence type="ECO:0000313" key="8">
    <source>
        <dbReference type="EMBL" id="RIH76297.1"/>
    </source>
</evidence>